<accession>A0A507D620</accession>
<evidence type="ECO:0000256" key="1">
    <source>
        <dbReference type="ARBA" id="ARBA00022741"/>
    </source>
</evidence>
<reference evidence="5 6" key="1">
    <citation type="journal article" date="2019" name="Sci. Rep.">
        <title>Comparative genomics of chytrid fungi reveal insights into the obligate biotrophic and pathogenic lifestyle of Synchytrium endobioticum.</title>
        <authorList>
            <person name="van de Vossenberg B.T.L.H."/>
            <person name="Warris S."/>
            <person name="Nguyen H.D.T."/>
            <person name="van Gent-Pelzer M.P.E."/>
            <person name="Joly D.L."/>
            <person name="van de Geest H.C."/>
            <person name="Bonants P.J.M."/>
            <person name="Smith D.S."/>
            <person name="Levesque C.A."/>
            <person name="van der Lee T.A.J."/>
        </authorList>
    </citation>
    <scope>NUCLEOTIDE SEQUENCE [LARGE SCALE GENOMIC DNA]</scope>
    <source>
        <strain evidence="5 6">LEV6574</strain>
    </source>
</reference>
<gene>
    <name evidence="5" type="ORF">SeLEV6574_g03075</name>
</gene>
<dbReference type="SUPFAM" id="SSF52540">
    <property type="entry name" value="P-loop containing nucleoside triphosphate hydrolases"/>
    <property type="match status" value="1"/>
</dbReference>
<dbReference type="Gene3D" id="3.40.50.10810">
    <property type="entry name" value="Tandem AAA-ATPase domain"/>
    <property type="match status" value="1"/>
</dbReference>
<dbReference type="Pfam" id="PF00176">
    <property type="entry name" value="SNF2-rel_dom"/>
    <property type="match status" value="1"/>
</dbReference>
<name>A0A507D620_9FUNG</name>
<evidence type="ECO:0000313" key="6">
    <source>
        <dbReference type="Proteomes" id="UP000320475"/>
    </source>
</evidence>
<organism evidence="5 6">
    <name type="scientific">Synchytrium endobioticum</name>
    <dbReference type="NCBI Taxonomy" id="286115"/>
    <lineage>
        <taxon>Eukaryota</taxon>
        <taxon>Fungi</taxon>
        <taxon>Fungi incertae sedis</taxon>
        <taxon>Chytridiomycota</taxon>
        <taxon>Chytridiomycota incertae sedis</taxon>
        <taxon>Chytridiomycetes</taxon>
        <taxon>Synchytriales</taxon>
        <taxon>Synchytriaceae</taxon>
        <taxon>Synchytrium</taxon>
    </lineage>
</organism>
<dbReference type="PANTHER" id="PTHR45865:SF1">
    <property type="entry name" value="E3 UBIQUITIN-PROTEIN LIGASE SHPRH"/>
    <property type="match status" value="1"/>
</dbReference>
<feature type="domain" description="SNF2 N-terminal" evidence="4">
    <location>
        <begin position="137"/>
        <end position="226"/>
    </location>
</feature>
<dbReference type="AlphaFoldDB" id="A0A507D620"/>
<evidence type="ECO:0000313" key="5">
    <source>
        <dbReference type="EMBL" id="TPX46717.1"/>
    </source>
</evidence>
<keyword evidence="1" id="KW-0547">Nucleotide-binding</keyword>
<comment type="caution">
    <text evidence="5">The sequence shown here is derived from an EMBL/GenBank/DDBJ whole genome shotgun (WGS) entry which is preliminary data.</text>
</comment>
<keyword evidence="2" id="KW-0067">ATP-binding</keyword>
<evidence type="ECO:0000256" key="2">
    <source>
        <dbReference type="ARBA" id="ARBA00022840"/>
    </source>
</evidence>
<feature type="region of interest" description="Disordered" evidence="3">
    <location>
        <begin position="75"/>
        <end position="95"/>
    </location>
</feature>
<evidence type="ECO:0000256" key="3">
    <source>
        <dbReference type="SAM" id="MobiDB-lite"/>
    </source>
</evidence>
<dbReference type="VEuPathDB" id="FungiDB:SeMB42_g01857"/>
<dbReference type="InterPro" id="IPR000330">
    <property type="entry name" value="SNF2_N"/>
</dbReference>
<dbReference type="OrthoDB" id="448448at2759"/>
<dbReference type="InterPro" id="IPR052583">
    <property type="entry name" value="ATP-helicase/E3_Ub-Ligase"/>
</dbReference>
<dbReference type="InterPro" id="IPR038718">
    <property type="entry name" value="SNF2-like_sf"/>
</dbReference>
<dbReference type="Proteomes" id="UP000320475">
    <property type="component" value="Unassembled WGS sequence"/>
</dbReference>
<dbReference type="GO" id="GO:0005524">
    <property type="term" value="F:ATP binding"/>
    <property type="evidence" value="ECO:0007669"/>
    <property type="project" value="InterPro"/>
</dbReference>
<dbReference type="PANTHER" id="PTHR45865">
    <property type="entry name" value="E3 UBIQUITIN-PROTEIN LIGASE SHPRH FAMILY MEMBER"/>
    <property type="match status" value="1"/>
</dbReference>
<proteinExistence type="predicted"/>
<dbReference type="EMBL" id="QEAM01000096">
    <property type="protein sequence ID" value="TPX46717.1"/>
    <property type="molecule type" value="Genomic_DNA"/>
</dbReference>
<dbReference type="InterPro" id="IPR027417">
    <property type="entry name" value="P-loop_NTPase"/>
</dbReference>
<feature type="compositionally biased region" description="Polar residues" evidence="3">
    <location>
        <begin position="76"/>
        <end position="91"/>
    </location>
</feature>
<dbReference type="VEuPathDB" id="FungiDB:SeMB42_g05937"/>
<evidence type="ECO:0000259" key="4">
    <source>
        <dbReference type="Pfam" id="PF00176"/>
    </source>
</evidence>
<protein>
    <recommendedName>
        <fullName evidence="4">SNF2 N-terminal domain-containing protein</fullName>
    </recommendedName>
</protein>
<sequence length="362" mass="40402">MIDNNLAVFTATVVEVPSKLETFTKFHISVRVLLTRHAFQNTKPSESEEDEIRVKDRKTSLMWAFTSIGLVPADTQLANTTNPETDAADSSTVKDEDLTREVNVNDLHNIYRQAQKLDRPQTEREPAPGFRVDLRQYQKEALAIMMEMESDGEKSTGANGEPILSPLWRRFVFPNTEKVFFMNPYTGELSLKCVPMEKCRGGILADEQGLGKTIETLALIYSNQPNGIHKYDSTHGSLVPRVGTGRNRRPLLRRRRLIRKRWHQEAPNPPGSEESAQIRVDIGPSALPNVAQGTQVEIVFMDLAYSIDVPAPPTVAASQSPLARKNMMYPTSGLDTFTAYAVIKILSDLAKGGRTIIVTIHS</sequence>